<dbReference type="PROSITE" id="PS51257">
    <property type="entry name" value="PROKAR_LIPOPROTEIN"/>
    <property type="match status" value="1"/>
</dbReference>
<feature type="signal peptide" evidence="1">
    <location>
        <begin position="1"/>
        <end position="18"/>
    </location>
</feature>
<name>A0A7C3PEP9_9CYAN</name>
<comment type="caution">
    <text evidence="2">The sequence shown here is derived from an EMBL/GenBank/DDBJ whole genome shotgun (WGS) entry which is preliminary data.</text>
</comment>
<accession>A0A7C3PEP9</accession>
<evidence type="ECO:0000313" key="2">
    <source>
        <dbReference type="EMBL" id="HFM97719.1"/>
    </source>
</evidence>
<sequence>MRKRLITAVVLGVSCVTANPWNFAIAQTAQASCPTLKQATPSPQKTQAITSKVNKQFKATGVNGAYNLVMMGRYGMAGWYNKSAGTITPMAIMVDGNRVQAHMLNPYSVNRLLKLGYPRRTAECLQQLFNEAGI</sequence>
<gene>
    <name evidence="2" type="ORF">ENR64_08110</name>
</gene>
<dbReference type="EMBL" id="DSRU01000107">
    <property type="protein sequence ID" value="HFM97719.1"/>
    <property type="molecule type" value="Genomic_DNA"/>
</dbReference>
<feature type="chain" id="PRO_5027802785" evidence="1">
    <location>
        <begin position="19"/>
        <end position="134"/>
    </location>
</feature>
<organism evidence="2">
    <name type="scientific">Oscillatoriales cyanobacterium SpSt-418</name>
    <dbReference type="NCBI Taxonomy" id="2282169"/>
    <lineage>
        <taxon>Bacteria</taxon>
        <taxon>Bacillati</taxon>
        <taxon>Cyanobacteriota</taxon>
        <taxon>Cyanophyceae</taxon>
        <taxon>Oscillatoriophycideae</taxon>
        <taxon>Oscillatoriales</taxon>
    </lineage>
</organism>
<reference evidence="2" key="1">
    <citation type="journal article" date="2020" name="mSystems">
        <title>Genome- and Community-Level Interaction Insights into Carbon Utilization and Element Cycling Functions of Hydrothermarchaeota in Hydrothermal Sediment.</title>
        <authorList>
            <person name="Zhou Z."/>
            <person name="Liu Y."/>
            <person name="Xu W."/>
            <person name="Pan J."/>
            <person name="Luo Z.H."/>
            <person name="Li M."/>
        </authorList>
    </citation>
    <scope>NUCLEOTIDE SEQUENCE [LARGE SCALE GENOMIC DNA]</scope>
    <source>
        <strain evidence="2">SpSt-418</strain>
    </source>
</reference>
<dbReference type="AlphaFoldDB" id="A0A7C3PEP9"/>
<keyword evidence="1" id="KW-0732">Signal</keyword>
<protein>
    <submittedName>
        <fullName evidence="2">Uncharacterized protein</fullName>
    </submittedName>
</protein>
<evidence type="ECO:0000256" key="1">
    <source>
        <dbReference type="SAM" id="SignalP"/>
    </source>
</evidence>
<proteinExistence type="predicted"/>